<evidence type="ECO:0000313" key="1">
    <source>
        <dbReference type="EMBL" id="KAB0638027.1"/>
    </source>
</evidence>
<accession>A0A6L3MXH9</accession>
<evidence type="ECO:0000313" key="2">
    <source>
        <dbReference type="Proteomes" id="UP000473470"/>
    </source>
</evidence>
<comment type="caution">
    <text evidence="1">The sequence shown here is derived from an EMBL/GenBank/DDBJ whole genome shotgun (WGS) entry which is preliminary data.</text>
</comment>
<proteinExistence type="predicted"/>
<protein>
    <submittedName>
        <fullName evidence="1">Uncharacterized protein</fullName>
    </submittedName>
</protein>
<gene>
    <name evidence="1" type="ORF">F7R25_14060</name>
</gene>
<dbReference type="EMBL" id="VZOK01000017">
    <property type="protein sequence ID" value="KAB0638027.1"/>
    <property type="molecule type" value="Genomic_DNA"/>
</dbReference>
<dbReference type="RefSeq" id="WP_150998836.1">
    <property type="nucleotide sequence ID" value="NZ_CABVPM010000007.1"/>
</dbReference>
<dbReference type="InterPro" id="IPR046788">
    <property type="entry name" value="Methyltransf_35"/>
</dbReference>
<dbReference type="Pfam" id="PF20553">
    <property type="entry name" value="Methyltransf_35"/>
    <property type="match status" value="1"/>
</dbReference>
<organism evidence="1 2">
    <name type="scientific">Burkholderia stagnalis</name>
    <dbReference type="NCBI Taxonomy" id="1503054"/>
    <lineage>
        <taxon>Bacteria</taxon>
        <taxon>Pseudomonadati</taxon>
        <taxon>Pseudomonadota</taxon>
        <taxon>Betaproteobacteria</taxon>
        <taxon>Burkholderiales</taxon>
        <taxon>Burkholderiaceae</taxon>
        <taxon>Burkholderia</taxon>
        <taxon>Burkholderia cepacia complex</taxon>
    </lineage>
</organism>
<reference evidence="1 2" key="1">
    <citation type="submission" date="2019-09" db="EMBL/GenBank/DDBJ databases">
        <title>Draft genome sequences of 48 bacterial type strains from the CCUG.</title>
        <authorList>
            <person name="Tunovic T."/>
            <person name="Pineiro-Iglesias B."/>
            <person name="Unosson C."/>
            <person name="Inganas E."/>
            <person name="Ohlen M."/>
            <person name="Cardew S."/>
            <person name="Jensie-Markopoulos S."/>
            <person name="Salva-Serra F."/>
            <person name="Jaen-Luchoro D."/>
            <person name="Karlsson R."/>
            <person name="Svensson-Stadler L."/>
            <person name="Chun J."/>
            <person name="Moore E."/>
        </authorList>
    </citation>
    <scope>NUCLEOTIDE SEQUENCE [LARGE SCALE GENOMIC DNA]</scope>
    <source>
        <strain evidence="1 2">CCUG 65686</strain>
    </source>
</reference>
<dbReference type="Proteomes" id="UP000473470">
    <property type="component" value="Unassembled WGS sequence"/>
</dbReference>
<dbReference type="AlphaFoldDB" id="A0A6L3MXH9"/>
<name>A0A6L3MXH9_9BURK</name>
<sequence>MSASFRRIDYSLRPAKHAERRMLCDIFRRLRPFGRVEDYVYVGFGSVWFSDFSLFHRALGIKSMISIEQTTAAKERIEANKPFQIPVVYDTSTNVLPRLDWAQNQFLWLDYDDPLSLDMMHDMRTVATRAGSGTVLAVSVQCSRAPQLAAFEDQGPPSAIERFAQTFGRDRTPPDVKEVQLYGWKYGALSRSMLFREVESALSVRNSQAGAPKMSFRPICEIEYEDGAKMTTVVGIFHHDDDAELITQCHFDTLDFLVGKAQPIRISVPKLTPKEFRKLEAQLPLAAGAELDTGSMPPSDAKQFADLYRYLPNFAVLET</sequence>